<gene>
    <name evidence="1" type="ORF">KC01_LOCUS39074</name>
</gene>
<keyword evidence="2" id="KW-1185">Reference proteome</keyword>
<accession>A0AAV2MI83</accession>
<proteinExistence type="predicted"/>
<protein>
    <submittedName>
        <fullName evidence="1">Uncharacterized protein</fullName>
    </submittedName>
</protein>
<organism evidence="1 2">
    <name type="scientific">Knipowitschia caucasica</name>
    <name type="common">Caucasian dwarf goby</name>
    <name type="synonym">Pomatoschistus caucasicus</name>
    <dbReference type="NCBI Taxonomy" id="637954"/>
    <lineage>
        <taxon>Eukaryota</taxon>
        <taxon>Metazoa</taxon>
        <taxon>Chordata</taxon>
        <taxon>Craniata</taxon>
        <taxon>Vertebrata</taxon>
        <taxon>Euteleostomi</taxon>
        <taxon>Actinopterygii</taxon>
        <taxon>Neopterygii</taxon>
        <taxon>Teleostei</taxon>
        <taxon>Neoteleostei</taxon>
        <taxon>Acanthomorphata</taxon>
        <taxon>Gobiaria</taxon>
        <taxon>Gobiiformes</taxon>
        <taxon>Gobioidei</taxon>
        <taxon>Gobiidae</taxon>
        <taxon>Gobiinae</taxon>
        <taxon>Knipowitschia</taxon>
    </lineage>
</organism>
<evidence type="ECO:0000313" key="2">
    <source>
        <dbReference type="Proteomes" id="UP001497482"/>
    </source>
</evidence>
<evidence type="ECO:0000313" key="1">
    <source>
        <dbReference type="EMBL" id="CAL1612781.1"/>
    </source>
</evidence>
<reference evidence="1 2" key="1">
    <citation type="submission" date="2024-04" db="EMBL/GenBank/DDBJ databases">
        <authorList>
            <person name="Waldvogel A.-M."/>
            <person name="Schoenle A."/>
        </authorList>
    </citation>
    <scope>NUCLEOTIDE SEQUENCE [LARGE SCALE GENOMIC DNA]</scope>
</reference>
<dbReference type="Proteomes" id="UP001497482">
    <property type="component" value="Chromosome 8"/>
</dbReference>
<dbReference type="AlphaFoldDB" id="A0AAV2MI83"/>
<dbReference type="EMBL" id="OZ035830">
    <property type="protein sequence ID" value="CAL1612781.1"/>
    <property type="molecule type" value="Genomic_DNA"/>
</dbReference>
<name>A0AAV2MI83_KNICA</name>
<sequence>MRSAAAVFMGGGSRAHTGKCPSMQLFFKVMYKVKKQGKNKGSKVRARIQCLLCRSPSAIRHPQAKAQHGLGASGVRVCGGGGGVLCFQAESCRDKWKPGVNQIHVPPFPTPALPMSLLSYPGSAHVPPVLPQLCPTPALPMSLLSYPSSAHVSF</sequence>